<dbReference type="AlphaFoldDB" id="A0A4Y7KXI0"/>
<accession>A0A4Y7KXI0</accession>
<protein>
    <submittedName>
        <fullName evidence="2">Uncharacterized protein</fullName>
    </submittedName>
</protein>
<name>A0A4Y7KXI0_PAPSO</name>
<dbReference type="EMBL" id="CM010723">
    <property type="protein sequence ID" value="RZC76659.1"/>
    <property type="molecule type" value="Genomic_DNA"/>
</dbReference>
<dbReference type="Proteomes" id="UP000316621">
    <property type="component" value="Chromosome 9"/>
</dbReference>
<evidence type="ECO:0000256" key="1">
    <source>
        <dbReference type="SAM" id="MobiDB-lite"/>
    </source>
</evidence>
<dbReference type="Gramene" id="RZC76659">
    <property type="protein sequence ID" value="RZC76659"/>
    <property type="gene ID" value="C5167_000787"/>
</dbReference>
<keyword evidence="3" id="KW-1185">Reference proteome</keyword>
<reference evidence="2 3" key="1">
    <citation type="journal article" date="2018" name="Science">
        <title>The opium poppy genome and morphinan production.</title>
        <authorList>
            <person name="Guo L."/>
            <person name="Winzer T."/>
            <person name="Yang X."/>
            <person name="Li Y."/>
            <person name="Ning Z."/>
            <person name="He Z."/>
            <person name="Teodor R."/>
            <person name="Lu Y."/>
            <person name="Bowser T.A."/>
            <person name="Graham I.A."/>
            <person name="Ye K."/>
        </authorList>
    </citation>
    <scope>NUCLEOTIDE SEQUENCE [LARGE SCALE GENOMIC DNA]</scope>
    <source>
        <strain evidence="3">cv. HN1</strain>
        <tissue evidence="2">Leaves</tissue>
    </source>
</reference>
<gene>
    <name evidence="2" type="ORF">C5167_000787</name>
</gene>
<proteinExistence type="predicted"/>
<evidence type="ECO:0000313" key="2">
    <source>
        <dbReference type="EMBL" id="RZC76659.1"/>
    </source>
</evidence>
<feature type="region of interest" description="Disordered" evidence="1">
    <location>
        <begin position="104"/>
        <end position="124"/>
    </location>
</feature>
<organism evidence="2 3">
    <name type="scientific">Papaver somniferum</name>
    <name type="common">Opium poppy</name>
    <dbReference type="NCBI Taxonomy" id="3469"/>
    <lineage>
        <taxon>Eukaryota</taxon>
        <taxon>Viridiplantae</taxon>
        <taxon>Streptophyta</taxon>
        <taxon>Embryophyta</taxon>
        <taxon>Tracheophyta</taxon>
        <taxon>Spermatophyta</taxon>
        <taxon>Magnoliopsida</taxon>
        <taxon>Ranunculales</taxon>
        <taxon>Papaveraceae</taxon>
        <taxon>Papaveroideae</taxon>
        <taxon>Papaver</taxon>
    </lineage>
</organism>
<evidence type="ECO:0000313" key="3">
    <source>
        <dbReference type="Proteomes" id="UP000316621"/>
    </source>
</evidence>
<sequence length="124" mass="14423">MHSLQGNVPGFHPCRSPRIIDQQQRDTLSGFHLHRSPRLIEQKQRDAHLERRRVHYTVLRDSMTEVEKEAVLKERRNAYRIWKTRNECGNTTEISEQLSITAPVRPQDHGAGTSITNPLFRGCQ</sequence>